<organism evidence="1 2">
    <name type="scientific">Niastella koreensis</name>
    <dbReference type="NCBI Taxonomy" id="354356"/>
    <lineage>
        <taxon>Bacteria</taxon>
        <taxon>Pseudomonadati</taxon>
        <taxon>Bacteroidota</taxon>
        <taxon>Chitinophagia</taxon>
        <taxon>Chitinophagales</taxon>
        <taxon>Chitinophagaceae</taxon>
        <taxon>Niastella</taxon>
    </lineage>
</organism>
<reference evidence="1 2" key="1">
    <citation type="submission" date="2016-04" db="EMBL/GenBank/DDBJ databases">
        <authorList>
            <person name="Chen L."/>
            <person name="Zhuang W."/>
            <person name="Wang G."/>
        </authorList>
    </citation>
    <scope>NUCLEOTIDE SEQUENCE [LARGE SCALE GENOMIC DNA]</scope>
    <source>
        <strain evidence="2">GR20</strain>
    </source>
</reference>
<evidence type="ECO:0000313" key="1">
    <source>
        <dbReference type="EMBL" id="OQP40478.1"/>
    </source>
</evidence>
<dbReference type="Proteomes" id="UP000192277">
    <property type="component" value="Unassembled WGS sequence"/>
</dbReference>
<sequence>MIVDINQLITDIKRTVSDLLNKDIETVRGFSARQVTGIANQAALVASGITTGQITEATRDFFLDQLVELSKNFVNALVGLVIATIERLWNAVVKVIWDTISRITGTVIPAFKPL</sequence>
<protein>
    <submittedName>
        <fullName evidence="1">Uncharacterized protein</fullName>
    </submittedName>
</protein>
<accession>A0ABX3NQH1</accession>
<proteinExistence type="predicted"/>
<dbReference type="RefSeq" id="WP_014217615.1">
    <property type="nucleotide sequence ID" value="NZ_LWBO01000077.1"/>
</dbReference>
<gene>
    <name evidence="1" type="ORF">A4D02_16335</name>
</gene>
<name>A0ABX3NQH1_9BACT</name>
<keyword evidence="2" id="KW-1185">Reference proteome</keyword>
<evidence type="ECO:0000313" key="2">
    <source>
        <dbReference type="Proteomes" id="UP000192277"/>
    </source>
</evidence>
<comment type="caution">
    <text evidence="1">The sequence shown here is derived from an EMBL/GenBank/DDBJ whole genome shotgun (WGS) entry which is preliminary data.</text>
</comment>
<dbReference type="EMBL" id="LWBO01000077">
    <property type="protein sequence ID" value="OQP40478.1"/>
    <property type="molecule type" value="Genomic_DNA"/>
</dbReference>